<dbReference type="SMART" id="SM00448">
    <property type="entry name" value="REC"/>
    <property type="match status" value="1"/>
</dbReference>
<name>A0AAJ5WP62_9BACT</name>
<feature type="domain" description="Response regulatory" evidence="2">
    <location>
        <begin position="7"/>
        <end position="138"/>
    </location>
</feature>
<dbReference type="InterPro" id="IPR052893">
    <property type="entry name" value="TCS_response_regulator"/>
</dbReference>
<dbReference type="InterPro" id="IPR001789">
    <property type="entry name" value="Sig_transdc_resp-reg_receiver"/>
</dbReference>
<evidence type="ECO:0000256" key="1">
    <source>
        <dbReference type="PROSITE-ProRule" id="PRU00169"/>
    </source>
</evidence>
<dbReference type="PROSITE" id="PS50110">
    <property type="entry name" value="RESPONSE_REGULATORY"/>
    <property type="match status" value="1"/>
</dbReference>
<gene>
    <name evidence="3" type="ORF">P0Y53_17050</name>
</gene>
<dbReference type="AlphaFoldDB" id="A0AAJ5WP62"/>
<protein>
    <submittedName>
        <fullName evidence="3">Response regulator</fullName>
    </submittedName>
</protein>
<feature type="modified residue" description="4-aspartylphosphate" evidence="1">
    <location>
        <position position="68"/>
    </location>
</feature>
<dbReference type="GO" id="GO:0000160">
    <property type="term" value="P:phosphorelay signal transduction system"/>
    <property type="evidence" value="ECO:0007669"/>
    <property type="project" value="InterPro"/>
</dbReference>
<accession>A0AAJ5WP62</accession>
<reference evidence="3" key="1">
    <citation type="submission" date="2023-03" db="EMBL/GenBank/DDBJ databases">
        <title>Andean soil-derived lignocellulolytic bacterial consortium as a source of novel taxa and putative plastic-active enzymes.</title>
        <authorList>
            <person name="Diaz-Garcia L."/>
            <person name="Chuvochina M."/>
            <person name="Feuerriegel G."/>
            <person name="Bunk B."/>
            <person name="Sproer C."/>
            <person name="Streit W.R."/>
            <person name="Rodriguez L.M."/>
            <person name="Overmann J."/>
            <person name="Jimenez D.J."/>
        </authorList>
    </citation>
    <scope>NUCLEOTIDE SEQUENCE</scope>
    <source>
        <strain evidence="3">MAG 7</strain>
    </source>
</reference>
<evidence type="ECO:0000313" key="3">
    <source>
        <dbReference type="EMBL" id="WEK34197.1"/>
    </source>
</evidence>
<dbReference type="Gene3D" id="3.40.50.2300">
    <property type="match status" value="1"/>
</dbReference>
<organism evidence="3 4">
    <name type="scientific">Candidatus Pseudobacter hemicellulosilyticus</name>
    <dbReference type="NCBI Taxonomy" id="3121375"/>
    <lineage>
        <taxon>Bacteria</taxon>
        <taxon>Pseudomonadati</taxon>
        <taxon>Bacteroidota</taxon>
        <taxon>Chitinophagia</taxon>
        <taxon>Chitinophagales</taxon>
        <taxon>Chitinophagaceae</taxon>
        <taxon>Pseudobacter</taxon>
    </lineage>
</organism>
<dbReference type="EMBL" id="CP119311">
    <property type="protein sequence ID" value="WEK34197.1"/>
    <property type="molecule type" value="Genomic_DNA"/>
</dbReference>
<keyword evidence="1" id="KW-0597">Phosphoprotein</keyword>
<dbReference type="PANTHER" id="PTHR44520:SF2">
    <property type="entry name" value="RESPONSE REGULATOR RCP1"/>
    <property type="match status" value="1"/>
</dbReference>
<dbReference type="Pfam" id="PF00072">
    <property type="entry name" value="Response_reg"/>
    <property type="match status" value="1"/>
</dbReference>
<evidence type="ECO:0000259" key="2">
    <source>
        <dbReference type="PROSITE" id="PS50110"/>
    </source>
</evidence>
<dbReference type="Proteomes" id="UP001220610">
    <property type="component" value="Chromosome"/>
</dbReference>
<dbReference type="PANTHER" id="PTHR44520">
    <property type="entry name" value="RESPONSE REGULATOR RCP1-RELATED"/>
    <property type="match status" value="1"/>
</dbReference>
<proteinExistence type="predicted"/>
<dbReference type="InterPro" id="IPR011006">
    <property type="entry name" value="CheY-like_superfamily"/>
</dbReference>
<sequence>MKQQLNCILLIDDDEPTNFLNKMVIEEAGIARHILVEQSAEDALDYLQGKMPPDPGVDCPIPDLIFLDINMPAMDGWEFLDRYKQLPADQQAAIIVVMLTTSFNPEDEVKARSIGLISEFRNKPLNPRMLLDIIREHFPERF</sequence>
<evidence type="ECO:0000313" key="4">
    <source>
        <dbReference type="Proteomes" id="UP001220610"/>
    </source>
</evidence>
<dbReference type="SUPFAM" id="SSF52172">
    <property type="entry name" value="CheY-like"/>
    <property type="match status" value="1"/>
</dbReference>